<evidence type="ECO:0000313" key="7">
    <source>
        <dbReference type="EMBL" id="NMF55006.1"/>
    </source>
</evidence>
<keyword evidence="4 5" id="KW-0472">Membrane</keyword>
<keyword evidence="2 5" id="KW-0812">Transmembrane</keyword>
<dbReference type="NCBIfam" id="TIGR03062">
    <property type="entry name" value="pip_yhgE_Cterm"/>
    <property type="match status" value="1"/>
</dbReference>
<feature type="transmembrane region" description="Helical" evidence="5">
    <location>
        <begin position="627"/>
        <end position="647"/>
    </location>
</feature>
<name>A0A7X9YIF9_9ACTN</name>
<dbReference type="NCBIfam" id="TIGR03061">
    <property type="entry name" value="pip_yhgE_Nterm"/>
    <property type="match status" value="1"/>
</dbReference>
<accession>A0A7X9YIF9</accession>
<feature type="transmembrane region" description="Helical" evidence="5">
    <location>
        <begin position="567"/>
        <end position="590"/>
    </location>
</feature>
<dbReference type="PANTHER" id="PTHR43077">
    <property type="entry name" value="TRANSPORT PERMEASE YVFS-RELATED"/>
    <property type="match status" value="1"/>
</dbReference>
<evidence type="ECO:0000256" key="3">
    <source>
        <dbReference type="ARBA" id="ARBA00022989"/>
    </source>
</evidence>
<dbReference type="InterPro" id="IPR013525">
    <property type="entry name" value="ABC2_TM"/>
</dbReference>
<comment type="caution">
    <text evidence="7">The sequence shown here is derived from an EMBL/GenBank/DDBJ whole genome shotgun (WGS) entry which is preliminary data.</text>
</comment>
<evidence type="ECO:0000259" key="6">
    <source>
        <dbReference type="Pfam" id="PF12698"/>
    </source>
</evidence>
<evidence type="ECO:0000256" key="5">
    <source>
        <dbReference type="SAM" id="Phobius"/>
    </source>
</evidence>
<dbReference type="InterPro" id="IPR017500">
    <property type="entry name" value="Phage_infect_YhgE_N"/>
</dbReference>
<protein>
    <submittedName>
        <fullName evidence="7">YhgE/Pip domain-containing protein</fullName>
    </submittedName>
</protein>
<dbReference type="SUPFAM" id="SSF58104">
    <property type="entry name" value="Methyl-accepting chemotaxis protein (MCP) signaling domain"/>
    <property type="match status" value="2"/>
</dbReference>
<feature type="domain" description="ABC-2 type transporter transmembrane" evidence="6">
    <location>
        <begin position="423"/>
        <end position="703"/>
    </location>
</feature>
<evidence type="ECO:0000256" key="2">
    <source>
        <dbReference type="ARBA" id="ARBA00022692"/>
    </source>
</evidence>
<dbReference type="GO" id="GO:0016020">
    <property type="term" value="C:membrane"/>
    <property type="evidence" value="ECO:0007669"/>
    <property type="project" value="UniProtKB-SubCell"/>
</dbReference>
<dbReference type="Pfam" id="PF12698">
    <property type="entry name" value="ABC2_membrane_3"/>
    <property type="match status" value="2"/>
</dbReference>
<dbReference type="EMBL" id="JABBCP010000001">
    <property type="protein sequence ID" value="NMF55006.1"/>
    <property type="molecule type" value="Genomic_DNA"/>
</dbReference>
<dbReference type="GO" id="GO:0140359">
    <property type="term" value="F:ABC-type transporter activity"/>
    <property type="evidence" value="ECO:0007669"/>
    <property type="project" value="InterPro"/>
</dbReference>
<dbReference type="Gene3D" id="3.40.1710.10">
    <property type="entry name" value="abc type-2 transporter like domain"/>
    <property type="match status" value="1"/>
</dbReference>
<sequence length="726" mass="76904">MKNILKLFRRDCENVLHSVIGMVVVVGLVVVPALYAWFNIAGSWDPYGNTGNLKVAVANADKGYKSDLIPVEVNIGDSVVNSLRANDSFDWTFVDKDEAVDGVKSGKYYAAVVIPSDFSANMMTLFSTEVKHSDIEYYENQKVNAIAQIVTEKGSSAVQNQINKTFTETVGNIGLATASSLLEFMDSDQVANFVAHLSSSLGDGANELTRAGQSVSSLSDVLASSSDLLANAGSSLSQNSSTSDAASQLLTDAQNGLDDIKSALSGASSSINQALRDSAGSFDAVSSAVDQAFTDAGSHVDLTVGQLNDIAGNLSSHAEEIRGIQQEILDLKTKFPQVSAQLDQVAASVGKLADSYDTLSSGISDAASKLSSGAADVAATKKEVTDLIAQVKSGIGGVKDDYEGNLKDQASQLQSTISGIAASSADISKNLDDTVASLSDAAASLSGNLNDLNGVLSDTSTALTNAGKDLSTIKEKLDTAVANNDLESIRSIIGEDPEGLADALAAPVGIDRKAIYPIKNYGSSMAPFYTILSLWVGSIVLAAMMKVSVDDKLLNELKPFRLHEIYLGRYMLFGMLALCQATLVCLGDILFFRIQCIHPFQFILAAWIASLVFSNIIYTFTVSFGDIGKALAVVLLVMQVGGSGGTFPIEMTAPFFQAVYPFLPFTHGIAAMHAAIAGSYGAEVWIEMGILALYLLPSLALGLLFRRPVIRANNWIIEKLEETKLM</sequence>
<dbReference type="Proteomes" id="UP000546970">
    <property type="component" value="Unassembled WGS sequence"/>
</dbReference>
<gene>
    <name evidence="7" type="ORF">HF320_01475</name>
</gene>
<feature type="transmembrane region" description="Helical" evidence="5">
    <location>
        <begin position="602"/>
        <end position="621"/>
    </location>
</feature>
<feature type="transmembrane region" description="Helical" evidence="5">
    <location>
        <begin position="528"/>
        <end position="547"/>
    </location>
</feature>
<dbReference type="RefSeq" id="WP_169276749.1">
    <property type="nucleotide sequence ID" value="NZ_JABBCP010000001.1"/>
</dbReference>
<keyword evidence="8" id="KW-1185">Reference proteome</keyword>
<reference evidence="7 8" key="1">
    <citation type="submission" date="2020-04" db="EMBL/GenBank/DDBJ databases">
        <title>Collinsella sp. KGMB02528 nov., an anaerobic actinobacterium isolated from human feces.</title>
        <authorList>
            <person name="Han K.-I."/>
            <person name="Eom M.K."/>
            <person name="Kim J.-S."/>
            <person name="Lee K.C."/>
            <person name="Suh M.K."/>
            <person name="Park S.-H."/>
            <person name="Lee J.H."/>
            <person name="Kang S.W."/>
            <person name="Park J.-E."/>
            <person name="Oh B.S."/>
            <person name="Yu S.Y."/>
            <person name="Choi S.-H."/>
            <person name="Lee D.H."/>
            <person name="Yoon H."/>
            <person name="Kim B.-Y."/>
            <person name="Lee J.H."/>
            <person name="Lee J.-S."/>
        </authorList>
    </citation>
    <scope>NUCLEOTIDE SEQUENCE [LARGE SCALE GENOMIC DNA]</scope>
    <source>
        <strain evidence="7 8">KGMB02528</strain>
    </source>
</reference>
<organism evidence="7 8">
    <name type="scientific">Collinsella acetigenes</name>
    <dbReference type="NCBI Taxonomy" id="2713419"/>
    <lineage>
        <taxon>Bacteria</taxon>
        <taxon>Bacillati</taxon>
        <taxon>Actinomycetota</taxon>
        <taxon>Coriobacteriia</taxon>
        <taxon>Coriobacteriales</taxon>
        <taxon>Coriobacteriaceae</taxon>
        <taxon>Collinsella</taxon>
    </lineage>
</organism>
<evidence type="ECO:0000313" key="8">
    <source>
        <dbReference type="Proteomes" id="UP000546970"/>
    </source>
</evidence>
<dbReference type="InterPro" id="IPR051328">
    <property type="entry name" value="T7SS_ABC-Transporter"/>
</dbReference>
<proteinExistence type="predicted"/>
<dbReference type="PANTHER" id="PTHR43077:SF10">
    <property type="entry name" value="TRANSPORT PERMEASE PROTEIN"/>
    <property type="match status" value="1"/>
</dbReference>
<dbReference type="Gene3D" id="1.10.287.1490">
    <property type="match status" value="1"/>
</dbReference>
<evidence type="ECO:0000256" key="4">
    <source>
        <dbReference type="ARBA" id="ARBA00023136"/>
    </source>
</evidence>
<dbReference type="AlphaFoldDB" id="A0A7X9YIF9"/>
<feature type="transmembrane region" description="Helical" evidence="5">
    <location>
        <begin position="684"/>
        <end position="705"/>
    </location>
</feature>
<feature type="domain" description="ABC-2 type transporter transmembrane" evidence="6">
    <location>
        <begin position="20"/>
        <end position="173"/>
    </location>
</feature>
<keyword evidence="3 5" id="KW-1133">Transmembrane helix</keyword>
<evidence type="ECO:0000256" key="1">
    <source>
        <dbReference type="ARBA" id="ARBA00004141"/>
    </source>
</evidence>
<dbReference type="InterPro" id="IPR017501">
    <property type="entry name" value="Phage_infect_YhgE_C"/>
</dbReference>
<comment type="subcellular location">
    <subcellularLocation>
        <location evidence="1">Membrane</location>
        <topology evidence="1">Multi-pass membrane protein</topology>
    </subcellularLocation>
</comment>
<feature type="transmembrane region" description="Helical" evidence="5">
    <location>
        <begin position="15"/>
        <end position="38"/>
    </location>
</feature>